<evidence type="ECO:0000259" key="1">
    <source>
        <dbReference type="Pfam" id="PF04480"/>
    </source>
</evidence>
<reference evidence="2 3" key="1">
    <citation type="submission" date="2021-01" db="EMBL/GenBank/DDBJ databases">
        <title>Genome seq and assembly of Devosia sp. LEGU1.</title>
        <authorList>
            <person name="Chhetri G."/>
        </authorList>
    </citation>
    <scope>NUCLEOTIDE SEQUENCE [LARGE SCALE GENOMIC DNA]</scope>
    <source>
        <strain evidence="2 3">LEGU1</strain>
    </source>
</reference>
<dbReference type="CDD" id="cd01038">
    <property type="entry name" value="Endonuclease_DUF559"/>
    <property type="match status" value="1"/>
</dbReference>
<dbReference type="Pfam" id="PF04480">
    <property type="entry name" value="DUF559"/>
    <property type="match status" value="1"/>
</dbReference>
<name>A0ABX7CAU9_9HYPH</name>
<dbReference type="PANTHER" id="PTHR38590:SF1">
    <property type="entry name" value="BLL0828 PROTEIN"/>
    <property type="match status" value="1"/>
</dbReference>
<organism evidence="2 3">
    <name type="scientific">Devosia rhizoryzae</name>
    <dbReference type="NCBI Taxonomy" id="2774137"/>
    <lineage>
        <taxon>Bacteria</taxon>
        <taxon>Pseudomonadati</taxon>
        <taxon>Pseudomonadota</taxon>
        <taxon>Alphaproteobacteria</taxon>
        <taxon>Hyphomicrobiales</taxon>
        <taxon>Devosiaceae</taxon>
        <taxon>Devosia</taxon>
    </lineage>
</organism>
<evidence type="ECO:0000313" key="3">
    <source>
        <dbReference type="Proteomes" id="UP000595857"/>
    </source>
</evidence>
<keyword evidence="3" id="KW-1185">Reference proteome</keyword>
<dbReference type="EMBL" id="CP068046">
    <property type="protein sequence ID" value="QQR41241.1"/>
    <property type="molecule type" value="Genomic_DNA"/>
</dbReference>
<evidence type="ECO:0000313" key="2">
    <source>
        <dbReference type="EMBL" id="QQR41241.1"/>
    </source>
</evidence>
<dbReference type="InterPro" id="IPR011335">
    <property type="entry name" value="Restrct_endonuc-II-like"/>
</dbReference>
<dbReference type="InterPro" id="IPR047216">
    <property type="entry name" value="Endonuclease_DUF559_bact"/>
</dbReference>
<gene>
    <name evidence="2" type="ORF">JI748_13680</name>
</gene>
<sequence length="143" mass="16156">MRGSKPSKSAVGRARTLRRNETDAEHVLWQMLRNRQIDGRKFVRQYPIEPYFADFACREAMLVIELDGGQHESAADIIRTAHLNACGYSVLRFWNNEVLGNREGCWHAIHSTLQGNPSPDLRFAPATLSPEGRGKLPDILGEK</sequence>
<proteinExistence type="predicted"/>
<dbReference type="RefSeq" id="WP_201637367.1">
    <property type="nucleotide sequence ID" value="NZ_CP068046.1"/>
</dbReference>
<accession>A0ABX7CAU9</accession>
<dbReference type="Gene3D" id="3.40.960.10">
    <property type="entry name" value="VSR Endonuclease"/>
    <property type="match status" value="1"/>
</dbReference>
<protein>
    <submittedName>
        <fullName evidence="2">DUF559 domain-containing protein</fullName>
    </submittedName>
</protein>
<dbReference type="InterPro" id="IPR007569">
    <property type="entry name" value="DUF559"/>
</dbReference>
<dbReference type="SUPFAM" id="SSF52980">
    <property type="entry name" value="Restriction endonuclease-like"/>
    <property type="match status" value="1"/>
</dbReference>
<dbReference type="PANTHER" id="PTHR38590">
    <property type="entry name" value="BLL0828 PROTEIN"/>
    <property type="match status" value="1"/>
</dbReference>
<feature type="domain" description="DUF559" evidence="1">
    <location>
        <begin position="12"/>
        <end position="113"/>
    </location>
</feature>
<dbReference type="Proteomes" id="UP000595857">
    <property type="component" value="Chromosome"/>
</dbReference>